<protein>
    <submittedName>
        <fullName evidence="2">Uncharacterized protein</fullName>
    </submittedName>
</protein>
<keyword evidence="3" id="KW-1185">Reference proteome</keyword>
<name>A0ABU1PP56_9PSEU</name>
<gene>
    <name evidence="2" type="ORF">J2S66_000248</name>
</gene>
<proteinExistence type="predicted"/>
<evidence type="ECO:0000256" key="1">
    <source>
        <dbReference type="SAM" id="MobiDB-lite"/>
    </source>
</evidence>
<accession>A0ABU1PP56</accession>
<evidence type="ECO:0000313" key="2">
    <source>
        <dbReference type="EMBL" id="MDR6591864.1"/>
    </source>
</evidence>
<evidence type="ECO:0000313" key="3">
    <source>
        <dbReference type="Proteomes" id="UP001268819"/>
    </source>
</evidence>
<dbReference type="EMBL" id="JAVDSG010000001">
    <property type="protein sequence ID" value="MDR6591864.1"/>
    <property type="molecule type" value="Genomic_DNA"/>
</dbReference>
<comment type="caution">
    <text evidence="2">The sequence shown here is derived from an EMBL/GenBank/DDBJ whole genome shotgun (WGS) entry which is preliminary data.</text>
</comment>
<sequence>MSAAPRSMRSDSRPGQITQRATATCRTPSARNARTASSGTPASASLRSRARTSRRDGPRTANRRTTTPSDAWSRSSAGRSTSA</sequence>
<dbReference type="Proteomes" id="UP001268819">
    <property type="component" value="Unassembled WGS sequence"/>
</dbReference>
<dbReference type="RefSeq" id="WP_310302646.1">
    <property type="nucleotide sequence ID" value="NZ_BAAAXB010000001.1"/>
</dbReference>
<organism evidence="2 3">
    <name type="scientific">Saccharothrix longispora</name>
    <dbReference type="NCBI Taxonomy" id="33920"/>
    <lineage>
        <taxon>Bacteria</taxon>
        <taxon>Bacillati</taxon>
        <taxon>Actinomycetota</taxon>
        <taxon>Actinomycetes</taxon>
        <taxon>Pseudonocardiales</taxon>
        <taxon>Pseudonocardiaceae</taxon>
        <taxon>Saccharothrix</taxon>
    </lineage>
</organism>
<feature type="region of interest" description="Disordered" evidence="1">
    <location>
        <begin position="1"/>
        <end position="83"/>
    </location>
</feature>
<feature type="compositionally biased region" description="Polar residues" evidence="1">
    <location>
        <begin position="63"/>
        <end position="83"/>
    </location>
</feature>
<reference evidence="2 3" key="1">
    <citation type="submission" date="2023-07" db="EMBL/GenBank/DDBJ databases">
        <title>Sequencing the genomes of 1000 actinobacteria strains.</title>
        <authorList>
            <person name="Klenk H.-P."/>
        </authorList>
    </citation>
    <scope>NUCLEOTIDE SEQUENCE [LARGE SCALE GENOMIC DNA]</scope>
    <source>
        <strain evidence="2 3">DSM 43749</strain>
    </source>
</reference>
<feature type="compositionally biased region" description="Polar residues" evidence="1">
    <location>
        <begin position="13"/>
        <end position="41"/>
    </location>
</feature>